<keyword evidence="4" id="KW-0808">Transferase</keyword>
<organism evidence="4 5">
    <name type="scientific">candidate division WOR-3 bacterium</name>
    <dbReference type="NCBI Taxonomy" id="2052148"/>
    <lineage>
        <taxon>Bacteria</taxon>
        <taxon>Bacteria division WOR-3</taxon>
    </lineage>
</organism>
<feature type="transmembrane region" description="Helical" evidence="2">
    <location>
        <begin position="20"/>
        <end position="44"/>
    </location>
</feature>
<name>A0A660SIL6_UNCW3</name>
<evidence type="ECO:0000259" key="3">
    <source>
        <dbReference type="Pfam" id="PF02397"/>
    </source>
</evidence>
<dbReference type="AlphaFoldDB" id="A0A660SIL6"/>
<dbReference type="PANTHER" id="PTHR30576:SF0">
    <property type="entry name" value="UNDECAPRENYL-PHOSPHATE N-ACETYLGALACTOSAMINYL 1-PHOSPHATE TRANSFERASE-RELATED"/>
    <property type="match status" value="1"/>
</dbReference>
<dbReference type="Proteomes" id="UP000268469">
    <property type="component" value="Unassembled WGS sequence"/>
</dbReference>
<gene>
    <name evidence="4" type="ORF">DRP53_05245</name>
</gene>
<evidence type="ECO:0000313" key="5">
    <source>
        <dbReference type="Proteomes" id="UP000268469"/>
    </source>
</evidence>
<evidence type="ECO:0000313" key="4">
    <source>
        <dbReference type="EMBL" id="RKX70392.1"/>
    </source>
</evidence>
<dbReference type="Pfam" id="PF02397">
    <property type="entry name" value="Bac_transf"/>
    <property type="match status" value="1"/>
</dbReference>
<keyword evidence="2" id="KW-0472">Membrane</keyword>
<feature type="domain" description="Bacterial sugar transferase" evidence="3">
    <location>
        <begin position="22"/>
        <end position="194"/>
    </location>
</feature>
<comment type="similarity">
    <text evidence="1">Belongs to the bacterial sugar transferase family.</text>
</comment>
<dbReference type="InterPro" id="IPR003362">
    <property type="entry name" value="Bact_transf"/>
</dbReference>
<evidence type="ECO:0000256" key="1">
    <source>
        <dbReference type="ARBA" id="ARBA00006464"/>
    </source>
</evidence>
<keyword evidence="2" id="KW-0812">Transmembrane</keyword>
<dbReference type="PANTHER" id="PTHR30576">
    <property type="entry name" value="COLANIC BIOSYNTHESIS UDP-GLUCOSE LIPID CARRIER TRANSFERASE"/>
    <property type="match status" value="1"/>
</dbReference>
<evidence type="ECO:0000256" key="2">
    <source>
        <dbReference type="SAM" id="Phobius"/>
    </source>
</evidence>
<dbReference type="GO" id="GO:0016780">
    <property type="term" value="F:phosphotransferase activity, for other substituted phosphate groups"/>
    <property type="evidence" value="ECO:0007669"/>
    <property type="project" value="TreeGrafter"/>
</dbReference>
<keyword evidence="2" id="KW-1133">Transmembrane helix</keyword>
<sequence length="200" mass="23606">MWITGEQSYRLRYKPLWDIIFSYPIALILTILSLPLFPIFAWLIKRDSQGPVFFRQRRYGAGVKSFVLYKFRTMVEGAERIKVKARTDEDPRVTRFGSFLRRTSLDELPQLFNVLRLDMNLVGPRPLIKKEIYRYRFIQKRRLSIKAGLTGLVQVSGRKSFTLEEMVILDLYYVEHWSPLFDLELLFMTIPSILIGKGAY</sequence>
<protein>
    <submittedName>
        <fullName evidence="4">Sugar transferase</fullName>
    </submittedName>
</protein>
<dbReference type="EMBL" id="QNBE01000041">
    <property type="protein sequence ID" value="RKX70392.1"/>
    <property type="molecule type" value="Genomic_DNA"/>
</dbReference>
<proteinExistence type="inferred from homology"/>
<reference evidence="4 5" key="1">
    <citation type="submission" date="2018-06" db="EMBL/GenBank/DDBJ databases">
        <title>Extensive metabolic versatility and redundancy in microbially diverse, dynamic hydrothermal sediments.</title>
        <authorList>
            <person name="Dombrowski N."/>
            <person name="Teske A."/>
            <person name="Baker B.J."/>
        </authorList>
    </citation>
    <scope>NUCLEOTIDE SEQUENCE [LARGE SCALE GENOMIC DNA]</scope>
    <source>
        <strain evidence="4">B36_G15</strain>
    </source>
</reference>
<accession>A0A660SIL6</accession>
<comment type="caution">
    <text evidence="4">The sequence shown here is derived from an EMBL/GenBank/DDBJ whole genome shotgun (WGS) entry which is preliminary data.</text>
</comment>